<dbReference type="AlphaFoldDB" id="A0A2W5UAF7"/>
<proteinExistence type="predicted"/>
<sequence length="143" mass="14959">MLTAVALATVLAAAPTKTTSSFDAKLDVGALVGSGWYVPQTREQMMVALSNARGTFLVGNETLKWDPMLNATPVVGAWVMAADSRGYDQAMLITSGALQLIGTAVALKRLLLDETSAPPVGWQLTISPIVAGQLGVGVRLTNF</sequence>
<dbReference type="Proteomes" id="UP000249061">
    <property type="component" value="Unassembled WGS sequence"/>
</dbReference>
<dbReference type="EMBL" id="QFQP01000041">
    <property type="protein sequence ID" value="PZR05928.1"/>
    <property type="molecule type" value="Genomic_DNA"/>
</dbReference>
<name>A0A2W5UAF7_9BACT</name>
<reference evidence="1 2" key="1">
    <citation type="submission" date="2017-08" db="EMBL/GenBank/DDBJ databases">
        <title>Infants hospitalized years apart are colonized by the same room-sourced microbial strains.</title>
        <authorList>
            <person name="Brooks B."/>
            <person name="Olm M.R."/>
            <person name="Firek B.A."/>
            <person name="Baker R."/>
            <person name="Thomas B.C."/>
            <person name="Morowitz M.J."/>
            <person name="Banfield J.F."/>
        </authorList>
    </citation>
    <scope>NUCLEOTIDE SEQUENCE [LARGE SCALE GENOMIC DNA]</scope>
    <source>
        <strain evidence="1">S2_003_000_R2_14</strain>
    </source>
</reference>
<comment type="caution">
    <text evidence="1">The sequence shown here is derived from an EMBL/GenBank/DDBJ whole genome shotgun (WGS) entry which is preliminary data.</text>
</comment>
<organism evidence="1 2">
    <name type="scientific">Archangium gephyra</name>
    <dbReference type="NCBI Taxonomy" id="48"/>
    <lineage>
        <taxon>Bacteria</taxon>
        <taxon>Pseudomonadati</taxon>
        <taxon>Myxococcota</taxon>
        <taxon>Myxococcia</taxon>
        <taxon>Myxococcales</taxon>
        <taxon>Cystobacterineae</taxon>
        <taxon>Archangiaceae</taxon>
        <taxon>Archangium</taxon>
    </lineage>
</organism>
<protein>
    <submittedName>
        <fullName evidence="1">Uncharacterized protein</fullName>
    </submittedName>
</protein>
<accession>A0A2W5UAF7</accession>
<evidence type="ECO:0000313" key="2">
    <source>
        <dbReference type="Proteomes" id="UP000249061"/>
    </source>
</evidence>
<gene>
    <name evidence="1" type="ORF">DI536_31185</name>
</gene>
<evidence type="ECO:0000313" key="1">
    <source>
        <dbReference type="EMBL" id="PZR05928.1"/>
    </source>
</evidence>